<comment type="similarity">
    <text evidence="1">Belongs to the ATP-dependent AMP-binding enzyme family.</text>
</comment>
<feature type="domain" description="AMP-dependent synthetase/ligase" evidence="4">
    <location>
        <begin position="16"/>
        <end position="369"/>
    </location>
</feature>
<keyword evidence="3" id="KW-0472">Membrane</keyword>
<dbReference type="InterPro" id="IPR045851">
    <property type="entry name" value="AMP-bd_C_sf"/>
</dbReference>
<dbReference type="OrthoDB" id="9803968at2"/>
<dbReference type="KEGG" id="izh:FEM41_05175"/>
<dbReference type="Pfam" id="PF13193">
    <property type="entry name" value="AMP-binding_C"/>
    <property type="match status" value="1"/>
</dbReference>
<dbReference type="GO" id="GO:0031956">
    <property type="term" value="F:medium-chain fatty acid-CoA ligase activity"/>
    <property type="evidence" value="ECO:0007669"/>
    <property type="project" value="TreeGrafter"/>
</dbReference>
<dbReference type="FunFam" id="3.30.300.30:FF:000008">
    <property type="entry name" value="2,3-dihydroxybenzoate-AMP ligase"/>
    <property type="match status" value="1"/>
</dbReference>
<dbReference type="RefSeq" id="WP_138094978.1">
    <property type="nucleotide sequence ID" value="NZ_CP040428.1"/>
</dbReference>
<dbReference type="SUPFAM" id="SSF56801">
    <property type="entry name" value="Acetyl-CoA synthetase-like"/>
    <property type="match status" value="1"/>
</dbReference>
<feature type="transmembrane region" description="Helical" evidence="3">
    <location>
        <begin position="203"/>
        <end position="225"/>
    </location>
</feature>
<dbReference type="Pfam" id="PF00501">
    <property type="entry name" value="AMP-binding"/>
    <property type="match status" value="1"/>
</dbReference>
<protein>
    <submittedName>
        <fullName evidence="6">Acyl--CoA ligase</fullName>
    </submittedName>
</protein>
<dbReference type="InterPro" id="IPR020845">
    <property type="entry name" value="AMP-binding_CS"/>
</dbReference>
<dbReference type="Proteomes" id="UP000302163">
    <property type="component" value="Chromosome"/>
</dbReference>
<keyword evidence="3" id="KW-0812">Transmembrane</keyword>
<dbReference type="InterPro" id="IPR025110">
    <property type="entry name" value="AMP-bd_C"/>
</dbReference>
<feature type="domain" description="AMP-binding enzyme C-terminal" evidence="5">
    <location>
        <begin position="420"/>
        <end position="494"/>
    </location>
</feature>
<keyword evidence="7" id="KW-1185">Reference proteome</keyword>
<accession>A0A4P8YEU7</accession>
<dbReference type="PROSITE" id="PS00455">
    <property type="entry name" value="AMP_BINDING"/>
    <property type="match status" value="1"/>
</dbReference>
<evidence type="ECO:0000313" key="6">
    <source>
        <dbReference type="EMBL" id="QCT19089.1"/>
    </source>
</evidence>
<dbReference type="InterPro" id="IPR000873">
    <property type="entry name" value="AMP-dep_synth/lig_dom"/>
</dbReference>
<keyword evidence="2 6" id="KW-0436">Ligase</keyword>
<dbReference type="PANTHER" id="PTHR43201">
    <property type="entry name" value="ACYL-COA SYNTHETASE"/>
    <property type="match status" value="1"/>
</dbReference>
<evidence type="ECO:0000259" key="4">
    <source>
        <dbReference type="Pfam" id="PF00501"/>
    </source>
</evidence>
<evidence type="ECO:0000313" key="7">
    <source>
        <dbReference type="Proteomes" id="UP000302163"/>
    </source>
</evidence>
<organism evidence="6 7">
    <name type="scientific">Jejubacter calystegiae</name>
    <dbReference type="NCBI Taxonomy" id="2579935"/>
    <lineage>
        <taxon>Bacteria</taxon>
        <taxon>Pseudomonadati</taxon>
        <taxon>Pseudomonadota</taxon>
        <taxon>Gammaproteobacteria</taxon>
        <taxon>Enterobacterales</taxon>
        <taxon>Enterobacteriaceae</taxon>
        <taxon>Jejubacter</taxon>
    </lineage>
</organism>
<dbReference type="Gene3D" id="3.30.300.30">
    <property type="match status" value="1"/>
</dbReference>
<evidence type="ECO:0000256" key="3">
    <source>
        <dbReference type="SAM" id="Phobius"/>
    </source>
</evidence>
<dbReference type="EMBL" id="CP040428">
    <property type="protein sequence ID" value="QCT19089.1"/>
    <property type="molecule type" value="Genomic_DNA"/>
</dbReference>
<evidence type="ECO:0000256" key="2">
    <source>
        <dbReference type="ARBA" id="ARBA00022598"/>
    </source>
</evidence>
<evidence type="ECO:0000256" key="1">
    <source>
        <dbReference type="ARBA" id="ARBA00006432"/>
    </source>
</evidence>
<keyword evidence="3" id="KW-1133">Transmembrane helix</keyword>
<name>A0A4P8YEU7_9ENTR</name>
<evidence type="ECO:0000259" key="5">
    <source>
        <dbReference type="Pfam" id="PF13193"/>
    </source>
</evidence>
<dbReference type="PANTHER" id="PTHR43201:SF5">
    <property type="entry name" value="MEDIUM-CHAIN ACYL-COA LIGASE ACSF2, MITOCHONDRIAL"/>
    <property type="match status" value="1"/>
</dbReference>
<reference evidence="6 7" key="1">
    <citation type="submission" date="2019-05" db="EMBL/GenBank/DDBJ databases">
        <title>Complete genome sequence of Izhakiella calystegiae KSNA2, an endophyte isolated from beach morning glory (Calystegia soldanella).</title>
        <authorList>
            <person name="Jiang L."/>
            <person name="Jeong J.C."/>
            <person name="Kim C.Y."/>
            <person name="Kim D.H."/>
            <person name="Kim S.W."/>
            <person name="Lee j."/>
        </authorList>
    </citation>
    <scope>NUCLEOTIDE SEQUENCE [LARGE SCALE GENOMIC DNA]</scope>
    <source>
        <strain evidence="6 7">KSNA2</strain>
    </source>
</reference>
<gene>
    <name evidence="6" type="ORF">FEM41_05175</name>
</gene>
<sequence>MTSGTNASNMYQMLCHSAQRYPDSLALAFEQQRYSYREFHHRVQSAMAQLSHGWGLNQGDRIVLAWGNHPAFCELFFAALGLGIEVVPFSTKLPEAEGKSLIDHIAPDAVLWHHGHQEWLSRTPGARCVSLAEWQALTLPAPLSGPLPGVGPEDTAVIMFTSGTTGSPKGAVISHGNLLHAVQAYAKELKLSHRDSTVLAVPIYHITGLSALLALFIYLGGAIWLQQRFNAREVVNTVRERNISFLHGSPTVFILLCQAVRATEQPVPENFPALRAIACGAGHLNQGLIRELKECFPHTAIHPIYGLTETTSPATLLCEDAADGARPGSAGRPIPGLEVAILDDHKRPLPDGEIGQIWLRGEVVIRHYWQPSAWRPACDENGWFATGDLGYLDSDGYLFVKDRSKDMINRGGEKIYSIDLENLLSTYPGVEEVAIIPAPSPVYGEEPVAFIVPDSHHRLTRDEIVAWLKGRVARFKIPAHIIFTHTLPRTHNGKISKCQLREQLAGHIPWINGRDDCDH</sequence>
<dbReference type="AlphaFoldDB" id="A0A4P8YEU7"/>
<dbReference type="InterPro" id="IPR042099">
    <property type="entry name" value="ANL_N_sf"/>
</dbReference>
<dbReference type="GO" id="GO:0006631">
    <property type="term" value="P:fatty acid metabolic process"/>
    <property type="evidence" value="ECO:0007669"/>
    <property type="project" value="TreeGrafter"/>
</dbReference>
<dbReference type="Gene3D" id="3.40.50.12780">
    <property type="entry name" value="N-terminal domain of ligase-like"/>
    <property type="match status" value="1"/>
</dbReference>
<proteinExistence type="inferred from homology"/>